<dbReference type="AlphaFoldDB" id="A0A2T7PIH9"/>
<protein>
    <submittedName>
        <fullName evidence="1">Uncharacterized protein</fullName>
    </submittedName>
</protein>
<evidence type="ECO:0000313" key="2">
    <source>
        <dbReference type="Proteomes" id="UP000245119"/>
    </source>
</evidence>
<gene>
    <name evidence="1" type="ORF">C0Q70_04470</name>
</gene>
<comment type="caution">
    <text evidence="1">The sequence shown here is derived from an EMBL/GenBank/DDBJ whole genome shotgun (WGS) entry which is preliminary data.</text>
</comment>
<dbReference type="EMBL" id="PZQS01000003">
    <property type="protein sequence ID" value="PVD33219.1"/>
    <property type="molecule type" value="Genomic_DNA"/>
</dbReference>
<proteinExistence type="predicted"/>
<keyword evidence="2" id="KW-1185">Reference proteome</keyword>
<reference evidence="1 2" key="1">
    <citation type="submission" date="2018-04" db="EMBL/GenBank/DDBJ databases">
        <title>The genome of golden apple snail Pomacea canaliculata provides insight into stress tolerance and invasive adaptation.</title>
        <authorList>
            <person name="Liu C."/>
            <person name="Liu B."/>
            <person name="Ren Y."/>
            <person name="Zhang Y."/>
            <person name="Wang H."/>
            <person name="Li S."/>
            <person name="Jiang F."/>
            <person name="Yin L."/>
            <person name="Zhang G."/>
            <person name="Qian W."/>
            <person name="Fan W."/>
        </authorList>
    </citation>
    <scope>NUCLEOTIDE SEQUENCE [LARGE SCALE GENOMIC DNA]</scope>
    <source>
        <strain evidence="1">SZHN2017</strain>
        <tissue evidence="1">Muscle</tissue>
    </source>
</reference>
<dbReference type="OrthoDB" id="6105122at2759"/>
<accession>A0A2T7PIH9</accession>
<evidence type="ECO:0000313" key="1">
    <source>
        <dbReference type="EMBL" id="PVD33219.1"/>
    </source>
</evidence>
<sequence>MSVVAAATAMEKQILIVIATCLAGILFLTSSQASPVPDAVRVRRSSSDQRIAELQALLALTGNGGRVAHGQFDPLRM</sequence>
<name>A0A2T7PIH9_POMCA</name>
<organism evidence="1 2">
    <name type="scientific">Pomacea canaliculata</name>
    <name type="common">Golden apple snail</name>
    <dbReference type="NCBI Taxonomy" id="400727"/>
    <lineage>
        <taxon>Eukaryota</taxon>
        <taxon>Metazoa</taxon>
        <taxon>Spiralia</taxon>
        <taxon>Lophotrochozoa</taxon>
        <taxon>Mollusca</taxon>
        <taxon>Gastropoda</taxon>
        <taxon>Caenogastropoda</taxon>
        <taxon>Architaenioglossa</taxon>
        <taxon>Ampullarioidea</taxon>
        <taxon>Ampullariidae</taxon>
        <taxon>Pomacea</taxon>
    </lineage>
</organism>
<dbReference type="Proteomes" id="UP000245119">
    <property type="component" value="Linkage Group LG3"/>
</dbReference>